<dbReference type="EMBL" id="CP155571">
    <property type="protein sequence ID" value="XFO72586.1"/>
    <property type="molecule type" value="Genomic_DNA"/>
</dbReference>
<organism evidence="3 4">
    <name type="scientific">Sporomusa acidovorans (strain ATCC 49682 / DSM 3132 / Mol)</name>
    <dbReference type="NCBI Taxonomy" id="1123286"/>
    <lineage>
        <taxon>Bacteria</taxon>
        <taxon>Bacillati</taxon>
        <taxon>Bacillota</taxon>
        <taxon>Negativicutes</taxon>
        <taxon>Selenomonadales</taxon>
        <taxon>Sporomusaceae</taxon>
        <taxon>Sporomusa</taxon>
    </lineage>
</organism>
<evidence type="ECO:0000259" key="2">
    <source>
        <dbReference type="Pfam" id="PF12945"/>
    </source>
</evidence>
<name>A0ABZ3J3D8_SPOA4</name>
<reference evidence="3" key="1">
    <citation type="submission" date="2024-05" db="EMBL/GenBank/DDBJ databases">
        <title>Isolation and characterization of Sporomusa carbonis sp. nov., a carboxydotrophic hydrogenogen in the genus of Sporomusa isolated from a charcoal burning pile.</title>
        <authorList>
            <person name="Boeer T."/>
            <person name="Rosenbaum F."/>
            <person name="Eysell L."/>
            <person name="Mueller V."/>
            <person name="Daniel R."/>
            <person name="Poehlein A."/>
        </authorList>
    </citation>
    <scope>NUCLEOTIDE SEQUENCE [LARGE SCALE GENOMIC DNA]</scope>
    <source>
        <strain evidence="3">DSM 3132</strain>
    </source>
</reference>
<dbReference type="Pfam" id="PF07238">
    <property type="entry name" value="PilZ"/>
    <property type="match status" value="1"/>
</dbReference>
<dbReference type="InterPro" id="IPR009875">
    <property type="entry name" value="PilZ_domain"/>
</dbReference>
<dbReference type="InterPro" id="IPR009926">
    <property type="entry name" value="T3SS_YcgR_PilZN"/>
</dbReference>
<keyword evidence="3" id="KW-0282">Flagellum</keyword>
<keyword evidence="3" id="KW-0969">Cilium</keyword>
<feature type="domain" description="PilZ" evidence="1">
    <location>
        <begin position="83"/>
        <end position="190"/>
    </location>
</feature>
<gene>
    <name evidence="3" type="primary">ycgR</name>
    <name evidence="3" type="ORF">SPACI_026390</name>
</gene>
<dbReference type="Gene3D" id="2.40.10.220">
    <property type="entry name" value="predicted glycosyltransferase like domains"/>
    <property type="match status" value="1"/>
</dbReference>
<accession>A0ABZ3J3D8</accession>
<dbReference type="Proteomes" id="UP000216052">
    <property type="component" value="Chromosome"/>
</dbReference>
<evidence type="ECO:0000313" key="4">
    <source>
        <dbReference type="Proteomes" id="UP000216052"/>
    </source>
</evidence>
<sequence length="202" mass="23226">MPERGGLAQQYHSRVEDITIDHMVIAMPMSKAFPVLLQRGEVFFGRTVINGLAYEFTSSLLAKQMNPLPVWVIALPYNIKKIQQRAFVRIDAVLPVQFKEIINDEVLDETVSAFTKDISGGGVQMVTERRWPIGTRMLVTIDYPDIGPLTIKSEVVRVHQPQSELTVFWIGIRFAEINEKDRNTIIRFIFKKQLEQRRKGLE</sequence>
<evidence type="ECO:0000259" key="1">
    <source>
        <dbReference type="Pfam" id="PF07238"/>
    </source>
</evidence>
<evidence type="ECO:0000313" key="3">
    <source>
        <dbReference type="EMBL" id="XFO72586.1"/>
    </source>
</evidence>
<dbReference type="Pfam" id="PF12945">
    <property type="entry name" value="PilZNR"/>
    <property type="match status" value="1"/>
</dbReference>
<keyword evidence="3" id="KW-0966">Cell projection</keyword>
<feature type="domain" description="Type III secretion system flagellar brake protein YcgR PilZN" evidence="2">
    <location>
        <begin position="9"/>
        <end position="76"/>
    </location>
</feature>
<protein>
    <submittedName>
        <fullName evidence="3">Flagellar brake protein YcgR</fullName>
    </submittedName>
</protein>
<dbReference type="SUPFAM" id="SSF141371">
    <property type="entry name" value="PilZ domain-like"/>
    <property type="match status" value="1"/>
</dbReference>
<keyword evidence="4" id="KW-1185">Reference proteome</keyword>
<proteinExistence type="predicted"/>